<feature type="transmembrane region" description="Helical" evidence="1">
    <location>
        <begin position="421"/>
        <end position="440"/>
    </location>
</feature>
<keyword evidence="1" id="KW-0812">Transmembrane</keyword>
<keyword evidence="1" id="KW-1133">Transmembrane helix</keyword>
<evidence type="ECO:0000256" key="1">
    <source>
        <dbReference type="SAM" id="Phobius"/>
    </source>
</evidence>
<dbReference type="Proteomes" id="UP000070549">
    <property type="component" value="Unassembled WGS sequence"/>
</dbReference>
<name>A0A133VD54_9EURY</name>
<keyword evidence="1" id="KW-0472">Membrane</keyword>
<dbReference type="EMBL" id="LHYC01000069">
    <property type="protein sequence ID" value="KXB04388.1"/>
    <property type="molecule type" value="Genomic_DNA"/>
</dbReference>
<dbReference type="AlphaFoldDB" id="A0A133VD54"/>
<sequence>MTEIDFTRIWNLQNSISEIAIVDYLPLDYEERILKFEDFVKNKFASPFHSNLDLKADSSFKRDTTFLSYPSLGMNKDPNLDGFKKIEINITRHLGFAFTVVLKGKVNREYISNDLKPTNNGCGELKKRINELEKKLGNYLLNSDSGTLGQDLCSGGLPSKSLLSIWKYNIFEKENPNFWKENDDSSRTKWLESFIRKDYYNKTKYTSDLTYLGLDINKTSQFSSIVKTNEGKGFLLAPGSKYFKSELGRANFRYLVFQIDDFSDEERTLDEVEPDDTPFEIGKLFLPIYWAIWRNNNLKSQFENKSIKPKDFDIQELEDEYHNQIKNEMKFREETEEIKTEIEALRYLIEKRGSLPDEKGERNESKFEDYPPISEELNEIGDEYLNHLEWLIDFYKQVYERNIESLSNLFSAKVSTSNLKFQFATILISIIAAALGLMQVFPNFDWLIWLIAGAIILVSIPLSLRF</sequence>
<evidence type="ECO:0000313" key="3">
    <source>
        <dbReference type="Proteomes" id="UP000070549"/>
    </source>
</evidence>
<organism evidence="2 3">
    <name type="scientific">candidate division MSBL1 archaeon SCGC-AAA382A03</name>
    <dbReference type="NCBI Taxonomy" id="1698278"/>
    <lineage>
        <taxon>Archaea</taxon>
        <taxon>Methanobacteriati</taxon>
        <taxon>Methanobacteriota</taxon>
        <taxon>candidate division MSBL1</taxon>
    </lineage>
</organism>
<evidence type="ECO:0000313" key="2">
    <source>
        <dbReference type="EMBL" id="KXB04388.1"/>
    </source>
</evidence>
<comment type="caution">
    <text evidence="2">The sequence shown here is derived from an EMBL/GenBank/DDBJ whole genome shotgun (WGS) entry which is preliminary data.</text>
</comment>
<keyword evidence="3" id="KW-1185">Reference proteome</keyword>
<accession>A0A133VD54</accession>
<proteinExistence type="predicted"/>
<gene>
    <name evidence="2" type="ORF">AKJ49_02160</name>
</gene>
<reference evidence="2 3" key="1">
    <citation type="journal article" date="2016" name="Sci. Rep.">
        <title>Metabolic traits of an uncultured archaeal lineage -MSBL1- from brine pools of the Red Sea.</title>
        <authorList>
            <person name="Mwirichia R."/>
            <person name="Alam I."/>
            <person name="Rashid M."/>
            <person name="Vinu M."/>
            <person name="Ba-Alawi W."/>
            <person name="Anthony Kamau A."/>
            <person name="Kamanda Ngugi D."/>
            <person name="Goker M."/>
            <person name="Klenk H.P."/>
            <person name="Bajic V."/>
            <person name="Stingl U."/>
        </authorList>
    </citation>
    <scope>NUCLEOTIDE SEQUENCE [LARGE SCALE GENOMIC DNA]</scope>
    <source>
        <strain evidence="2">SCGC-AAA382A03</strain>
    </source>
</reference>
<protein>
    <submittedName>
        <fullName evidence="2">Uncharacterized protein</fullName>
    </submittedName>
</protein>
<feature type="transmembrane region" description="Helical" evidence="1">
    <location>
        <begin position="446"/>
        <end position="464"/>
    </location>
</feature>